<dbReference type="Pfam" id="PF17191">
    <property type="entry name" value="RecG_wedge"/>
    <property type="match status" value="1"/>
</dbReference>
<dbReference type="InterPro" id="IPR014001">
    <property type="entry name" value="Helicase_ATP-bd"/>
</dbReference>
<keyword evidence="3 7" id="KW-0347">Helicase</keyword>
<dbReference type="SUPFAM" id="SSF50249">
    <property type="entry name" value="Nucleic acid-binding proteins"/>
    <property type="match status" value="1"/>
</dbReference>
<evidence type="ECO:0000256" key="1">
    <source>
        <dbReference type="ARBA" id="ARBA00022763"/>
    </source>
</evidence>
<evidence type="ECO:0000256" key="2">
    <source>
        <dbReference type="ARBA" id="ARBA00022801"/>
    </source>
</evidence>
<dbReference type="InterPro" id="IPR047112">
    <property type="entry name" value="RecG/Mfd"/>
</dbReference>
<keyword evidence="2" id="KW-0378">Hydrolase</keyword>
<feature type="domain" description="Helicase ATP-binding" evidence="6">
    <location>
        <begin position="295"/>
        <end position="448"/>
    </location>
</feature>
<dbReference type="InterPro" id="IPR012340">
    <property type="entry name" value="NA-bd_OB-fold"/>
</dbReference>
<dbReference type="PATRIC" id="fig|1618650.3.peg.274"/>
<dbReference type="Pfam" id="PF00270">
    <property type="entry name" value="DEAD"/>
    <property type="match status" value="1"/>
</dbReference>
<dbReference type="PROSITE" id="PS51192">
    <property type="entry name" value="HELICASE_ATP_BIND_1"/>
    <property type="match status" value="1"/>
</dbReference>
<dbReference type="GO" id="GO:0016787">
    <property type="term" value="F:hydrolase activity"/>
    <property type="evidence" value="ECO:0007669"/>
    <property type="project" value="UniProtKB-KW"/>
</dbReference>
<keyword evidence="5" id="KW-0234">DNA repair</keyword>
<dbReference type="InterPro" id="IPR033454">
    <property type="entry name" value="RecG_wedge"/>
</dbReference>
<keyword evidence="3 7" id="KW-0547">Nucleotide-binding</keyword>
<dbReference type="SMART" id="SM00487">
    <property type="entry name" value="DEXDc"/>
    <property type="match status" value="1"/>
</dbReference>
<evidence type="ECO:0000256" key="3">
    <source>
        <dbReference type="ARBA" id="ARBA00022806"/>
    </source>
</evidence>
<dbReference type="PANTHER" id="PTHR47964">
    <property type="entry name" value="ATP-DEPENDENT DNA HELICASE HOMOLOG RECG, CHLOROPLASTIC"/>
    <property type="match status" value="1"/>
</dbReference>
<comment type="caution">
    <text evidence="7">The sequence shown here is derived from an EMBL/GenBank/DDBJ whole genome shotgun (WGS) entry which is preliminary data.</text>
</comment>
<proteinExistence type="predicted"/>
<dbReference type="EMBL" id="LCRM01000022">
    <property type="protein sequence ID" value="KKW36555.1"/>
    <property type="molecule type" value="Genomic_DNA"/>
</dbReference>
<evidence type="ECO:0000313" key="8">
    <source>
        <dbReference type="Proteomes" id="UP000034290"/>
    </source>
</evidence>
<dbReference type="InterPro" id="IPR027417">
    <property type="entry name" value="P-loop_NTPase"/>
</dbReference>
<dbReference type="PANTHER" id="PTHR47964:SF1">
    <property type="entry name" value="ATP-DEPENDENT DNA HELICASE HOMOLOG RECG, CHLOROPLASTIC"/>
    <property type="match status" value="1"/>
</dbReference>
<dbReference type="GO" id="GO:0005524">
    <property type="term" value="F:ATP binding"/>
    <property type="evidence" value="ECO:0007669"/>
    <property type="project" value="InterPro"/>
</dbReference>
<accession>A0A0G1Y082</accession>
<gene>
    <name evidence="7" type="ORF">UY81_C0022G0001</name>
</gene>
<dbReference type="GO" id="GO:0003678">
    <property type="term" value="F:DNA helicase activity"/>
    <property type="evidence" value="ECO:0007669"/>
    <property type="project" value="TreeGrafter"/>
</dbReference>
<dbReference type="Gene3D" id="3.40.50.300">
    <property type="entry name" value="P-loop containing nucleotide triphosphate hydrolases"/>
    <property type="match status" value="1"/>
</dbReference>
<keyword evidence="1" id="KW-0227">DNA damage</keyword>
<reference evidence="7 8" key="1">
    <citation type="journal article" date="2015" name="Nature">
        <title>rRNA introns, odd ribosomes, and small enigmatic genomes across a large radiation of phyla.</title>
        <authorList>
            <person name="Brown C.T."/>
            <person name="Hug L.A."/>
            <person name="Thomas B.C."/>
            <person name="Sharon I."/>
            <person name="Castelle C.J."/>
            <person name="Singh A."/>
            <person name="Wilkins M.J."/>
            <person name="Williams K.H."/>
            <person name="Banfield J.F."/>
        </authorList>
    </citation>
    <scope>NUCLEOTIDE SEQUENCE [LARGE SCALE GENOMIC DNA]</scope>
</reference>
<dbReference type="GO" id="GO:0003677">
    <property type="term" value="F:DNA binding"/>
    <property type="evidence" value="ECO:0007669"/>
    <property type="project" value="UniProtKB-KW"/>
</dbReference>
<evidence type="ECO:0000313" key="7">
    <source>
        <dbReference type="EMBL" id="KKW36555.1"/>
    </source>
</evidence>
<keyword evidence="3 7" id="KW-0067">ATP-binding</keyword>
<evidence type="ECO:0000259" key="6">
    <source>
        <dbReference type="PROSITE" id="PS51192"/>
    </source>
</evidence>
<organism evidence="7 8">
    <name type="scientific">Candidatus Giovannonibacteria bacterium GW2011_GWA2_53_7</name>
    <dbReference type="NCBI Taxonomy" id="1618650"/>
    <lineage>
        <taxon>Bacteria</taxon>
        <taxon>Candidatus Giovannoniibacteriota</taxon>
    </lineage>
</organism>
<keyword evidence="4" id="KW-0238">DNA-binding</keyword>
<protein>
    <submittedName>
        <fullName evidence="7">ATP-dependent DNA helicase RecG</fullName>
    </submittedName>
</protein>
<feature type="non-terminal residue" evidence="7">
    <location>
        <position position="448"/>
    </location>
</feature>
<dbReference type="Gene3D" id="2.40.50.140">
    <property type="entry name" value="Nucleic acid-binding proteins"/>
    <property type="match status" value="1"/>
</dbReference>
<dbReference type="InterPro" id="IPR011545">
    <property type="entry name" value="DEAD/DEAH_box_helicase_dom"/>
</dbReference>
<dbReference type="AlphaFoldDB" id="A0A0G1Y082"/>
<name>A0A0G1Y082_9BACT</name>
<evidence type="ECO:0000256" key="5">
    <source>
        <dbReference type="ARBA" id="ARBA00023204"/>
    </source>
</evidence>
<sequence length="448" mass="49686">MSANSIPRPTDPVTAHFRLMPPQKAALAKLGIVSIHDLLYHFPSRHLNAGGVATITTLADGERATVYAQVVKTDTKKSFHGGVPMSTATLRDPTGTLSVLWFHQPYMAKMFVAGDFVEATGTVKKDARGVTLINPEMKKTDRLPGDVNGSLFTANKDGVDNTPELYPVYPESRGITSRWFFHAMQRIFASGILDTLDYPLPSDILERYNLPSLQTALVWLHSPRDEKHALSARKRFAFEEIFFIQLERQRSRLLYEQNPTFTITADKKGLSTFIKQFGFPFTEAQKNSVDAILADFRSSRAMLRLLEGDVGSGKTAVAATTAYAVVNTRPSGQDFGTLQVAYMCPTEILASQHFESFIQYFVGTGIQIALITGSGCKKFPSKVDPSGWTDISRTQLLKWVANGEIPILIGTHALIQKSVKFKHLAYVIIDEQHRFGTAQRAKLVQKDG</sequence>
<dbReference type="CDD" id="cd04488">
    <property type="entry name" value="RecG_wedge_OBF"/>
    <property type="match status" value="1"/>
</dbReference>
<evidence type="ECO:0000256" key="4">
    <source>
        <dbReference type="ARBA" id="ARBA00023125"/>
    </source>
</evidence>
<dbReference type="Proteomes" id="UP000034290">
    <property type="component" value="Unassembled WGS sequence"/>
</dbReference>
<dbReference type="SUPFAM" id="SSF52540">
    <property type="entry name" value="P-loop containing nucleoside triphosphate hydrolases"/>
    <property type="match status" value="1"/>
</dbReference>
<dbReference type="GO" id="GO:0006281">
    <property type="term" value="P:DNA repair"/>
    <property type="evidence" value="ECO:0007669"/>
    <property type="project" value="UniProtKB-KW"/>
</dbReference>